<evidence type="ECO:0000313" key="6">
    <source>
        <dbReference type="EMBL" id="NGN63264.1"/>
    </source>
</evidence>
<evidence type="ECO:0000259" key="5">
    <source>
        <dbReference type="PROSITE" id="PS50893"/>
    </source>
</evidence>
<dbReference type="PROSITE" id="PS50893">
    <property type="entry name" value="ABC_TRANSPORTER_2"/>
    <property type="match status" value="1"/>
</dbReference>
<evidence type="ECO:0000313" key="7">
    <source>
        <dbReference type="Proteomes" id="UP000481583"/>
    </source>
</evidence>
<dbReference type="InterPro" id="IPR003439">
    <property type="entry name" value="ABC_transporter-like_ATP-bd"/>
</dbReference>
<evidence type="ECO:0000256" key="1">
    <source>
        <dbReference type="ARBA" id="ARBA00005417"/>
    </source>
</evidence>
<feature type="domain" description="ABC transporter" evidence="5">
    <location>
        <begin position="20"/>
        <end position="260"/>
    </location>
</feature>
<dbReference type="PROSITE" id="PS00211">
    <property type="entry name" value="ABC_TRANSPORTER_1"/>
    <property type="match status" value="1"/>
</dbReference>
<keyword evidence="3" id="KW-0547">Nucleotide-binding</keyword>
<organism evidence="6 7">
    <name type="scientific">Streptomyces coryli</name>
    <dbReference type="NCBI Taxonomy" id="1128680"/>
    <lineage>
        <taxon>Bacteria</taxon>
        <taxon>Bacillati</taxon>
        <taxon>Actinomycetota</taxon>
        <taxon>Actinomycetes</taxon>
        <taxon>Kitasatosporales</taxon>
        <taxon>Streptomycetaceae</taxon>
        <taxon>Streptomyces</taxon>
    </lineage>
</organism>
<proteinExistence type="inferred from homology"/>
<dbReference type="EMBL" id="JAAKZV010000011">
    <property type="protein sequence ID" value="NGN63264.1"/>
    <property type="molecule type" value="Genomic_DNA"/>
</dbReference>
<dbReference type="InterPro" id="IPR050319">
    <property type="entry name" value="ABC_transp_ATP-bind"/>
</dbReference>
<reference evidence="6 7" key="1">
    <citation type="submission" date="2020-02" db="EMBL/GenBank/DDBJ databases">
        <title>Whole-genome analyses of novel actinobacteria.</title>
        <authorList>
            <person name="Sahin N."/>
        </authorList>
    </citation>
    <scope>NUCLEOTIDE SEQUENCE [LARGE SCALE GENOMIC DNA]</scope>
    <source>
        <strain evidence="6 7">A7024</strain>
    </source>
</reference>
<keyword evidence="4 6" id="KW-0067">ATP-binding</keyword>
<dbReference type="AlphaFoldDB" id="A0A6G4TTS0"/>
<dbReference type="InterPro" id="IPR027417">
    <property type="entry name" value="P-loop_NTPase"/>
</dbReference>
<dbReference type="InterPro" id="IPR003593">
    <property type="entry name" value="AAA+_ATPase"/>
</dbReference>
<dbReference type="CDD" id="cd03257">
    <property type="entry name" value="ABC_NikE_OppD_transporters"/>
    <property type="match status" value="1"/>
</dbReference>
<accession>A0A6G4TTS0</accession>
<dbReference type="Pfam" id="PF00005">
    <property type="entry name" value="ABC_tran"/>
    <property type="match status" value="1"/>
</dbReference>
<dbReference type="PANTHER" id="PTHR43776:SF7">
    <property type="entry name" value="D,D-DIPEPTIDE TRANSPORT ATP-BINDING PROTEIN DDPF-RELATED"/>
    <property type="match status" value="1"/>
</dbReference>
<dbReference type="GO" id="GO:0055085">
    <property type="term" value="P:transmembrane transport"/>
    <property type="evidence" value="ECO:0007669"/>
    <property type="project" value="UniProtKB-ARBA"/>
</dbReference>
<name>A0A6G4TTS0_9ACTN</name>
<evidence type="ECO:0000256" key="4">
    <source>
        <dbReference type="ARBA" id="ARBA00022840"/>
    </source>
</evidence>
<keyword evidence="7" id="KW-1185">Reference proteome</keyword>
<gene>
    <name evidence="6" type="ORF">G5C51_05000</name>
</gene>
<evidence type="ECO:0000256" key="2">
    <source>
        <dbReference type="ARBA" id="ARBA00022448"/>
    </source>
</evidence>
<sequence length="268" mass="28657">MTVPSPPEDTPAAAAPVLELDALDVAFGFGPRRRQVLHGVSLSLAEGRTLGLVGESGSGKSTLAKAVVGLVRPSGGRVLLDGDDLAGARRDRLATLRRRVQLIPQDPYASLNPRMTAGEAIAEAIDPRRGKLYAHRDEVETLLGKVAMDPDAADRYPNAFSGGQRQRIAIARALAVRPEVIIADEVTSALDCSVQAEVLGVLRDLRAAGPLTMLFISHDLAVVRHVSDEVAVMSEGRIVEHRERDALFTAPQNAYTKTLLASVPRVRA</sequence>
<dbReference type="Proteomes" id="UP000481583">
    <property type="component" value="Unassembled WGS sequence"/>
</dbReference>
<dbReference type="Gene3D" id="3.40.50.300">
    <property type="entry name" value="P-loop containing nucleotide triphosphate hydrolases"/>
    <property type="match status" value="1"/>
</dbReference>
<dbReference type="GO" id="GO:0005524">
    <property type="term" value="F:ATP binding"/>
    <property type="evidence" value="ECO:0007669"/>
    <property type="project" value="UniProtKB-KW"/>
</dbReference>
<dbReference type="SMART" id="SM00382">
    <property type="entry name" value="AAA"/>
    <property type="match status" value="1"/>
</dbReference>
<protein>
    <submittedName>
        <fullName evidence="6">ABC transporter ATP-binding protein</fullName>
    </submittedName>
</protein>
<comment type="similarity">
    <text evidence="1">Belongs to the ABC transporter superfamily.</text>
</comment>
<dbReference type="SUPFAM" id="SSF52540">
    <property type="entry name" value="P-loop containing nucleoside triphosphate hydrolases"/>
    <property type="match status" value="1"/>
</dbReference>
<dbReference type="PANTHER" id="PTHR43776">
    <property type="entry name" value="TRANSPORT ATP-BINDING PROTEIN"/>
    <property type="match status" value="1"/>
</dbReference>
<dbReference type="GO" id="GO:0016887">
    <property type="term" value="F:ATP hydrolysis activity"/>
    <property type="evidence" value="ECO:0007669"/>
    <property type="project" value="InterPro"/>
</dbReference>
<dbReference type="RefSeq" id="WP_165232270.1">
    <property type="nucleotide sequence ID" value="NZ_JAAKZV010000011.1"/>
</dbReference>
<comment type="caution">
    <text evidence="6">The sequence shown here is derived from an EMBL/GenBank/DDBJ whole genome shotgun (WGS) entry which is preliminary data.</text>
</comment>
<keyword evidence="2" id="KW-0813">Transport</keyword>
<dbReference type="InterPro" id="IPR017871">
    <property type="entry name" value="ABC_transporter-like_CS"/>
</dbReference>
<evidence type="ECO:0000256" key="3">
    <source>
        <dbReference type="ARBA" id="ARBA00022741"/>
    </source>
</evidence>